<evidence type="ECO:0000313" key="7">
    <source>
        <dbReference type="EMBL" id="GGG55930.1"/>
    </source>
</evidence>
<proteinExistence type="inferred from homology"/>
<dbReference type="CDD" id="cd06171">
    <property type="entry name" value="Sigma70_r4"/>
    <property type="match status" value="1"/>
</dbReference>
<keyword evidence="2" id="KW-0805">Transcription regulation</keyword>
<accession>A0A917LUD9</accession>
<dbReference type="Gene3D" id="1.10.10.10">
    <property type="entry name" value="Winged helix-like DNA-binding domain superfamily/Winged helix DNA-binding domain"/>
    <property type="match status" value="1"/>
</dbReference>
<dbReference type="Pfam" id="PF04542">
    <property type="entry name" value="Sigma70_r2"/>
    <property type="match status" value="1"/>
</dbReference>
<dbReference type="AlphaFoldDB" id="A0A917LUD9"/>
<dbReference type="PANTHER" id="PTHR43133">
    <property type="entry name" value="RNA POLYMERASE ECF-TYPE SIGMA FACTO"/>
    <property type="match status" value="1"/>
</dbReference>
<evidence type="ECO:0000256" key="2">
    <source>
        <dbReference type="ARBA" id="ARBA00023015"/>
    </source>
</evidence>
<dbReference type="GO" id="GO:0016987">
    <property type="term" value="F:sigma factor activity"/>
    <property type="evidence" value="ECO:0007669"/>
    <property type="project" value="UniProtKB-KW"/>
</dbReference>
<sequence length="185" mass="21226">MRLETHYLQHLAAGYDRDAVLEELMQQYGGDLWRFAYFLTKRADAADDVVQEVFLAVYERMYAFRGESSVRGWLLAMTRNKSYSYLKTAFVRKVTLMDVMDVGSPSPSAENELLFREDARELWDAVLGLPLKFREVLILDYHYGLSIKEIASLLQLSEGTVKSRSHRAKGKLARLLKAPKGVDQI</sequence>
<feature type="domain" description="RNA polymerase sigma factor 70 region 4 type 2" evidence="6">
    <location>
        <begin position="120"/>
        <end position="172"/>
    </location>
</feature>
<evidence type="ECO:0000256" key="3">
    <source>
        <dbReference type="ARBA" id="ARBA00023082"/>
    </source>
</evidence>
<comment type="similarity">
    <text evidence="1">Belongs to the sigma-70 factor family. ECF subfamily.</text>
</comment>
<dbReference type="SUPFAM" id="SSF88946">
    <property type="entry name" value="Sigma2 domain of RNA polymerase sigma factors"/>
    <property type="match status" value="1"/>
</dbReference>
<feature type="domain" description="RNA polymerase sigma-70 region 2" evidence="5">
    <location>
        <begin position="24"/>
        <end position="88"/>
    </location>
</feature>
<reference evidence="7 8" key="1">
    <citation type="journal article" date="2014" name="Int. J. Syst. Evol. Microbiol.">
        <title>Complete genome sequence of Corynebacterium casei LMG S-19264T (=DSM 44701T), isolated from a smear-ripened cheese.</title>
        <authorList>
            <consortium name="US DOE Joint Genome Institute (JGI-PGF)"/>
            <person name="Walter F."/>
            <person name="Albersmeier A."/>
            <person name="Kalinowski J."/>
            <person name="Ruckert C."/>
        </authorList>
    </citation>
    <scope>NUCLEOTIDE SEQUENCE [LARGE SCALE GENOMIC DNA]</scope>
    <source>
        <strain evidence="7 8">CGMCC 1.15286</strain>
    </source>
</reference>
<comment type="caution">
    <text evidence="7">The sequence shown here is derived from an EMBL/GenBank/DDBJ whole genome shotgun (WGS) entry which is preliminary data.</text>
</comment>
<dbReference type="InterPro" id="IPR036388">
    <property type="entry name" value="WH-like_DNA-bd_sf"/>
</dbReference>
<dbReference type="InterPro" id="IPR013324">
    <property type="entry name" value="RNA_pol_sigma_r3/r4-like"/>
</dbReference>
<dbReference type="GO" id="GO:0006352">
    <property type="term" value="P:DNA-templated transcription initiation"/>
    <property type="evidence" value="ECO:0007669"/>
    <property type="project" value="InterPro"/>
</dbReference>
<evidence type="ECO:0000256" key="1">
    <source>
        <dbReference type="ARBA" id="ARBA00010641"/>
    </source>
</evidence>
<protein>
    <submittedName>
        <fullName evidence="7">RNA polymerase subunit sigma</fullName>
    </submittedName>
</protein>
<keyword evidence="8" id="KW-1185">Reference proteome</keyword>
<evidence type="ECO:0000259" key="6">
    <source>
        <dbReference type="Pfam" id="PF08281"/>
    </source>
</evidence>
<dbReference type="InterPro" id="IPR007627">
    <property type="entry name" value="RNA_pol_sigma70_r2"/>
</dbReference>
<dbReference type="PANTHER" id="PTHR43133:SF46">
    <property type="entry name" value="RNA POLYMERASE SIGMA-70 FACTOR ECF SUBFAMILY"/>
    <property type="match status" value="1"/>
</dbReference>
<name>A0A917LUD9_9BACL</name>
<dbReference type="NCBIfam" id="TIGR02937">
    <property type="entry name" value="sigma70-ECF"/>
    <property type="match status" value="1"/>
</dbReference>
<dbReference type="InterPro" id="IPR039425">
    <property type="entry name" value="RNA_pol_sigma-70-like"/>
</dbReference>
<gene>
    <name evidence="7" type="ORF">GCM10010918_06050</name>
</gene>
<dbReference type="InterPro" id="IPR013325">
    <property type="entry name" value="RNA_pol_sigma_r2"/>
</dbReference>
<dbReference type="InterPro" id="IPR013249">
    <property type="entry name" value="RNA_pol_sigma70_r4_t2"/>
</dbReference>
<dbReference type="Gene3D" id="1.10.1740.10">
    <property type="match status" value="1"/>
</dbReference>
<keyword evidence="4" id="KW-0804">Transcription</keyword>
<dbReference type="EMBL" id="BMHY01000001">
    <property type="protein sequence ID" value="GGG55930.1"/>
    <property type="molecule type" value="Genomic_DNA"/>
</dbReference>
<evidence type="ECO:0000259" key="5">
    <source>
        <dbReference type="Pfam" id="PF04542"/>
    </source>
</evidence>
<evidence type="ECO:0000313" key="8">
    <source>
        <dbReference type="Proteomes" id="UP000600247"/>
    </source>
</evidence>
<keyword evidence="3" id="KW-0731">Sigma factor</keyword>
<dbReference type="Pfam" id="PF08281">
    <property type="entry name" value="Sigma70_r4_2"/>
    <property type="match status" value="1"/>
</dbReference>
<dbReference type="InterPro" id="IPR014284">
    <property type="entry name" value="RNA_pol_sigma-70_dom"/>
</dbReference>
<dbReference type="GO" id="GO:0003677">
    <property type="term" value="F:DNA binding"/>
    <property type="evidence" value="ECO:0007669"/>
    <property type="project" value="InterPro"/>
</dbReference>
<evidence type="ECO:0000256" key="4">
    <source>
        <dbReference type="ARBA" id="ARBA00023163"/>
    </source>
</evidence>
<dbReference type="Proteomes" id="UP000600247">
    <property type="component" value="Unassembled WGS sequence"/>
</dbReference>
<organism evidence="7 8">
    <name type="scientific">Paenibacillus radicis</name>
    <name type="common">ex Gao et al. 2016</name>
    <dbReference type="NCBI Taxonomy" id="1737354"/>
    <lineage>
        <taxon>Bacteria</taxon>
        <taxon>Bacillati</taxon>
        <taxon>Bacillota</taxon>
        <taxon>Bacilli</taxon>
        <taxon>Bacillales</taxon>
        <taxon>Paenibacillaceae</taxon>
        <taxon>Paenibacillus</taxon>
    </lineage>
</organism>
<dbReference type="SUPFAM" id="SSF88659">
    <property type="entry name" value="Sigma3 and sigma4 domains of RNA polymerase sigma factors"/>
    <property type="match status" value="1"/>
</dbReference>
<dbReference type="RefSeq" id="WP_374705307.1">
    <property type="nucleotide sequence ID" value="NZ_BMHY01000001.1"/>
</dbReference>